<feature type="chain" id="PRO_5045582410" evidence="7">
    <location>
        <begin position="32"/>
        <end position="501"/>
    </location>
</feature>
<dbReference type="GO" id="GO:0008237">
    <property type="term" value="F:metallopeptidase activity"/>
    <property type="evidence" value="ECO:0007669"/>
    <property type="project" value="UniProtKB-KW"/>
</dbReference>
<keyword evidence="10" id="KW-1185">Reference proteome</keyword>
<feature type="signal peptide" evidence="7">
    <location>
        <begin position="1"/>
        <end position="31"/>
    </location>
</feature>
<keyword evidence="6 9" id="KW-0482">Metalloprotease</keyword>
<dbReference type="Gene3D" id="3.30.2010.10">
    <property type="entry name" value="Metalloproteases ('zincins'), catalytic domain"/>
    <property type="match status" value="1"/>
</dbReference>
<dbReference type="InterPro" id="IPR011990">
    <property type="entry name" value="TPR-like_helical_dom_sf"/>
</dbReference>
<evidence type="ECO:0000313" key="9">
    <source>
        <dbReference type="EMBL" id="UOD51579.1"/>
    </source>
</evidence>
<dbReference type="PANTHER" id="PTHR22726:SF1">
    <property type="entry name" value="METALLOENDOPEPTIDASE OMA1, MITOCHONDRIAL"/>
    <property type="match status" value="1"/>
</dbReference>
<dbReference type="PANTHER" id="PTHR22726">
    <property type="entry name" value="METALLOENDOPEPTIDASE OMA1"/>
    <property type="match status" value="1"/>
</dbReference>
<evidence type="ECO:0000256" key="5">
    <source>
        <dbReference type="ARBA" id="ARBA00022833"/>
    </source>
</evidence>
<dbReference type="SUPFAM" id="SSF48452">
    <property type="entry name" value="TPR-like"/>
    <property type="match status" value="1"/>
</dbReference>
<keyword evidence="5" id="KW-0862">Zinc</keyword>
<feature type="domain" description="Peptidase M48" evidence="8">
    <location>
        <begin position="76"/>
        <end position="266"/>
    </location>
</feature>
<dbReference type="Proteomes" id="UP000831607">
    <property type="component" value="Chromosome"/>
</dbReference>
<dbReference type="InterPro" id="IPR001915">
    <property type="entry name" value="Peptidase_M48"/>
</dbReference>
<accession>A0ABY4AN36</accession>
<sequence>MLRMRLSVKQKIAAVVLAVSAPALVTAPALAQPMGLPNIGAASGSDLSPALERALGDLIIASGRRDPTYVHDAEINQYLNDMAKRLSRYAVSHAVHVDVFGVLDPRFNAFALPGGYIGINTGLIVQADSESEVAGVMAHEIAHVTQRHIARGLTQQKQSEMIALASVAAALLAALAGGVNVASGIAAFGQAAAIDQQLGYSRDAEREADRVGFHMLSKAGYDPNGLQEMFAKLMNSAQFNMAGSGGNAYFSTHPLSIERMTDMQNRTQLLDNNRFPSSDAFWYVRARALVLQTVERHDVTRIIDKLQDEGRRLKGAQRSAAWLALSELASQRRQYVDAKRFLDYARQGVKDSPYIERQAAALALAQDNAASALSIARSALTRWPNHRALAEIQARALQKLGRHAEAAKFLEQQIKKWPSESPVLYQLLAVNLADSKQPAQARRAMADYYVLTGALPSAMAQLQQAREMTQDFHEQSRIDAQIRSLQARMAQEKSVLEKFSS</sequence>
<reference evidence="9 10" key="1">
    <citation type="submission" date="2020-11" db="EMBL/GenBank/DDBJ databases">
        <title>Algicoccus daihaiensis sp.nov., isolated from Daihai Lake in Inner Mongolia.</title>
        <authorList>
            <person name="Kai J."/>
        </authorList>
    </citation>
    <scope>NUCLEOTIDE SEQUENCE [LARGE SCALE GENOMIC DNA]</scope>
    <source>
        <strain evidence="10">f23</strain>
    </source>
</reference>
<keyword evidence="7" id="KW-0732">Signal</keyword>
<keyword evidence="2" id="KW-0645">Protease</keyword>
<dbReference type="Pfam" id="PF01435">
    <property type="entry name" value="Peptidase_M48"/>
    <property type="match status" value="1"/>
</dbReference>
<evidence type="ECO:0000256" key="6">
    <source>
        <dbReference type="ARBA" id="ARBA00023049"/>
    </source>
</evidence>
<gene>
    <name evidence="9" type="ORF">DHf2319_05745</name>
</gene>
<dbReference type="Gene3D" id="1.25.40.10">
    <property type="entry name" value="Tetratricopeptide repeat domain"/>
    <property type="match status" value="1"/>
</dbReference>
<evidence type="ECO:0000256" key="2">
    <source>
        <dbReference type="ARBA" id="ARBA00022670"/>
    </source>
</evidence>
<evidence type="ECO:0000313" key="10">
    <source>
        <dbReference type="Proteomes" id="UP000831607"/>
    </source>
</evidence>
<evidence type="ECO:0000256" key="3">
    <source>
        <dbReference type="ARBA" id="ARBA00022723"/>
    </source>
</evidence>
<proteinExistence type="predicted"/>
<evidence type="ECO:0000256" key="7">
    <source>
        <dbReference type="SAM" id="SignalP"/>
    </source>
</evidence>
<dbReference type="EMBL" id="CP063982">
    <property type="protein sequence ID" value="UOD51579.1"/>
    <property type="molecule type" value="Genomic_DNA"/>
</dbReference>
<evidence type="ECO:0000256" key="4">
    <source>
        <dbReference type="ARBA" id="ARBA00022801"/>
    </source>
</evidence>
<name>A0ABY4AN36_9BURK</name>
<keyword evidence="3" id="KW-0479">Metal-binding</keyword>
<evidence type="ECO:0000259" key="8">
    <source>
        <dbReference type="Pfam" id="PF01435"/>
    </source>
</evidence>
<comment type="cofactor">
    <cofactor evidence="1">
        <name>Zn(2+)</name>
        <dbReference type="ChEBI" id="CHEBI:29105"/>
    </cofactor>
</comment>
<protein>
    <submittedName>
        <fullName evidence="9">M48 family metalloprotease</fullName>
    </submittedName>
</protein>
<organism evidence="9 10">
    <name type="scientific">Orrella daihaiensis</name>
    <dbReference type="NCBI Taxonomy" id="2782176"/>
    <lineage>
        <taxon>Bacteria</taxon>
        <taxon>Pseudomonadati</taxon>
        <taxon>Pseudomonadota</taxon>
        <taxon>Betaproteobacteria</taxon>
        <taxon>Burkholderiales</taxon>
        <taxon>Alcaligenaceae</taxon>
        <taxon>Orrella</taxon>
    </lineage>
</organism>
<evidence type="ECO:0000256" key="1">
    <source>
        <dbReference type="ARBA" id="ARBA00001947"/>
    </source>
</evidence>
<keyword evidence="4" id="KW-0378">Hydrolase</keyword>
<dbReference type="InterPro" id="IPR051156">
    <property type="entry name" value="Mito/Outer_Membr_Metalloprot"/>
</dbReference>